<organism evidence="2 3">
    <name type="scientific">Colocasia esculenta</name>
    <name type="common">Wild taro</name>
    <name type="synonym">Arum esculentum</name>
    <dbReference type="NCBI Taxonomy" id="4460"/>
    <lineage>
        <taxon>Eukaryota</taxon>
        <taxon>Viridiplantae</taxon>
        <taxon>Streptophyta</taxon>
        <taxon>Embryophyta</taxon>
        <taxon>Tracheophyta</taxon>
        <taxon>Spermatophyta</taxon>
        <taxon>Magnoliopsida</taxon>
        <taxon>Liliopsida</taxon>
        <taxon>Araceae</taxon>
        <taxon>Aroideae</taxon>
        <taxon>Colocasieae</taxon>
        <taxon>Colocasia</taxon>
    </lineage>
</organism>
<dbReference type="PANTHER" id="PTHR33978">
    <property type="entry name" value="SERINE/THREONINE-KINASE"/>
    <property type="match status" value="1"/>
</dbReference>
<dbReference type="PANTHER" id="PTHR33978:SF4">
    <property type="entry name" value="SERINE_THREONINE-KINASE"/>
    <property type="match status" value="1"/>
</dbReference>
<evidence type="ECO:0000313" key="2">
    <source>
        <dbReference type="EMBL" id="MQM19748.1"/>
    </source>
</evidence>
<dbReference type="Proteomes" id="UP000652761">
    <property type="component" value="Unassembled WGS sequence"/>
</dbReference>
<proteinExistence type="predicted"/>
<reference evidence="2" key="1">
    <citation type="submission" date="2017-07" db="EMBL/GenBank/DDBJ databases">
        <title>Taro Niue Genome Assembly and Annotation.</title>
        <authorList>
            <person name="Atibalentja N."/>
            <person name="Keating K."/>
            <person name="Fields C.J."/>
        </authorList>
    </citation>
    <scope>NUCLEOTIDE SEQUENCE</scope>
    <source>
        <strain evidence="2">Niue_2</strain>
        <tissue evidence="2">Leaf</tissue>
    </source>
</reference>
<keyword evidence="3" id="KW-1185">Reference proteome</keyword>
<evidence type="ECO:0000256" key="1">
    <source>
        <dbReference type="SAM" id="MobiDB-lite"/>
    </source>
</evidence>
<dbReference type="EMBL" id="NMUH01009169">
    <property type="protein sequence ID" value="MQM19748.1"/>
    <property type="molecule type" value="Genomic_DNA"/>
</dbReference>
<dbReference type="AlphaFoldDB" id="A0A843XJ79"/>
<comment type="caution">
    <text evidence="2">The sequence shown here is derived from an EMBL/GenBank/DDBJ whole genome shotgun (WGS) entry which is preliminary data.</text>
</comment>
<feature type="region of interest" description="Disordered" evidence="1">
    <location>
        <begin position="44"/>
        <end position="67"/>
    </location>
</feature>
<dbReference type="OrthoDB" id="1932439at2759"/>
<evidence type="ECO:0000313" key="3">
    <source>
        <dbReference type="Proteomes" id="UP000652761"/>
    </source>
</evidence>
<sequence length="160" mass="17083">MEEDNAREAQKAAIWDCGSSLYDSFELEALKRQLTSTIISRSYSMPHLSDPAPAPQRPPRKPSKISRSVHGLLRAVFRVGPGAAAPDASPPPPPHGCVHMGLGYRGVRPHASVDGGVAEASASGKKGAVAAVEQLRPEVRKTASERFTRTVPVVSRISCH</sequence>
<name>A0A843XJ79_COLES</name>
<gene>
    <name evidence="2" type="ORF">Taro_052758</name>
</gene>
<protein>
    <submittedName>
        <fullName evidence="2">Uncharacterized protein</fullName>
    </submittedName>
</protein>
<accession>A0A843XJ79</accession>